<dbReference type="GO" id="GO:0047280">
    <property type="term" value="F:nicotinamide phosphoribosyltransferase activity"/>
    <property type="evidence" value="ECO:0007669"/>
    <property type="project" value="UniProtKB-EC"/>
</dbReference>
<dbReference type="InterPro" id="IPR013785">
    <property type="entry name" value="Aldolase_TIM"/>
</dbReference>
<feature type="binding site" evidence="9">
    <location>
        <position position="179"/>
    </location>
    <ligand>
        <name>diphosphate</name>
        <dbReference type="ChEBI" id="CHEBI:33019"/>
    </ligand>
</feature>
<keyword evidence="4" id="KW-0808">Transferase</keyword>
<feature type="domain" description="Nicotinate/nicotinamide phosphoribosyltransferase" evidence="10">
    <location>
        <begin position="171"/>
        <end position="423"/>
    </location>
</feature>
<feature type="binding site" evidence="9">
    <location>
        <begin position="292"/>
        <end position="294"/>
    </location>
    <ligand>
        <name>beta-nicotinamide D-ribonucleotide</name>
        <dbReference type="ChEBI" id="CHEBI:14649"/>
    </ligand>
</feature>
<feature type="binding site" evidence="9">
    <location>
        <position position="292"/>
    </location>
    <ligand>
        <name>diphosphate</name>
        <dbReference type="ChEBI" id="CHEBI:33019"/>
    </ligand>
</feature>
<dbReference type="AlphaFoldDB" id="A0AA95H834"/>
<keyword evidence="2" id="KW-0662">Pyridine nucleotide biosynthesis</keyword>
<dbReference type="EC" id="2.4.2.12" evidence="6"/>
<protein>
    <recommendedName>
        <fullName evidence="7">Nicotinamide phosphoribosyltransferase</fullName>
        <ecNumber evidence="6">2.4.2.12</ecNumber>
    </recommendedName>
</protein>
<dbReference type="InterPro" id="IPR041529">
    <property type="entry name" value="DUF5598"/>
</dbReference>
<comment type="catalytic activity">
    <reaction evidence="8">
        <text>beta-nicotinamide D-ribonucleotide + diphosphate = 5-phospho-alpha-D-ribose 1-diphosphate + nicotinamide + H(+)</text>
        <dbReference type="Rhea" id="RHEA:16149"/>
        <dbReference type="ChEBI" id="CHEBI:14649"/>
        <dbReference type="ChEBI" id="CHEBI:15378"/>
        <dbReference type="ChEBI" id="CHEBI:17154"/>
        <dbReference type="ChEBI" id="CHEBI:33019"/>
        <dbReference type="ChEBI" id="CHEBI:58017"/>
        <dbReference type="EC" id="2.4.2.12"/>
    </reaction>
    <physiologicalReaction direction="right-to-left" evidence="8">
        <dbReference type="Rhea" id="RHEA:16151"/>
    </physiologicalReaction>
</comment>
<evidence type="ECO:0000256" key="2">
    <source>
        <dbReference type="ARBA" id="ARBA00022642"/>
    </source>
</evidence>
<gene>
    <name evidence="12" type="ORF">QJT80_00215</name>
</gene>
<dbReference type="PIRSF" id="PIRSF005943">
    <property type="entry name" value="NMPRT"/>
    <property type="match status" value="1"/>
</dbReference>
<dbReference type="InterPro" id="IPR016471">
    <property type="entry name" value="Nicotinamide_PRibTrfase"/>
</dbReference>
<proteinExistence type="inferred from homology"/>
<keyword evidence="3 12" id="KW-0328">Glycosyltransferase</keyword>
<keyword evidence="12" id="KW-0436">Ligase</keyword>
<evidence type="ECO:0000259" key="10">
    <source>
        <dbReference type="Pfam" id="PF04095"/>
    </source>
</evidence>
<reference evidence="12" key="1">
    <citation type="journal article" date="2023" name="Int. J. Mol. Sci.">
        <title>Metagenomics Revealed a New Genus 'Candidatus Thiocaldithrix dubininis' gen. nov., sp. nov. and a New Species 'Candidatus Thiothrix putei' sp. nov. in the Family Thiotrichaceae, Some Members of Which Have Traits of Both Na+- and H+-Motive Energetics.</title>
        <authorList>
            <person name="Ravin N.V."/>
            <person name="Muntyan M.S."/>
            <person name="Smolyakov D.D."/>
            <person name="Rudenko T.S."/>
            <person name="Beletsky A.V."/>
            <person name="Mardanov A.V."/>
            <person name="Grabovich M.Y."/>
        </authorList>
    </citation>
    <scope>NUCLEOTIDE SEQUENCE</scope>
    <source>
        <strain evidence="12">GKL-01</strain>
    </source>
</reference>
<evidence type="ECO:0000256" key="3">
    <source>
        <dbReference type="ARBA" id="ARBA00022676"/>
    </source>
</evidence>
<feature type="binding site" evidence="9">
    <location>
        <position position="373"/>
    </location>
    <ligand>
        <name>beta-nicotinamide D-ribonucleotide</name>
        <dbReference type="ChEBI" id="CHEBI:14649"/>
    </ligand>
</feature>
<dbReference type="Proteomes" id="UP001300672">
    <property type="component" value="Chromosome"/>
</dbReference>
<dbReference type="Pfam" id="PF18127">
    <property type="entry name" value="NAMPT_N"/>
    <property type="match status" value="1"/>
</dbReference>
<evidence type="ECO:0000256" key="1">
    <source>
        <dbReference type="ARBA" id="ARBA00010897"/>
    </source>
</evidence>
<sequence length="464" mass="51563">MFKNIILNTDSYKASHFLQYPPHTEYVSSYIEARGGEFKQSVFFGLQAFIKEYLLTPISQADIEEAEALFTLHGVPFNKAGWQYILARYNGYLPVEIQALPEGSVVPTHNALVQIKNTDPQLYWLTSYLETALLRAIWYPTTVATVSWEVKQTLRAYLQTTSDDAEAQLPFKLHDFGARGVSSQESAALGGMAHLVNFLGTDTVAALLAARRYYQADMAGFSIPATEHSTMTAWGREQEADAYANMLNQFAKPGKTVAVVSDSYDIFNAVSQIWGEQLRQQVKNSGATVVIRPDSGKPEIIVPDLLKRLYASFGGRINSKGYIVLDNAVRLIQGDGVDKDSIKLILQSIEQAGFSTENVAFGMGGGLLQKVNRDTLSFAMKASAVQINGQWQDAYKQPITDAGKTSKRGRLAVIQHNNAYQTLREDALKGQTDLLRCVYRNGELLIDESFDVIRTRSHQYAIQS</sequence>
<dbReference type="EMBL" id="CP124755">
    <property type="protein sequence ID" value="WGZ90908.1"/>
    <property type="molecule type" value="Genomic_DNA"/>
</dbReference>
<comment type="pathway">
    <text evidence="5">Cofactor biosynthesis; NAD(+) biosynthesis; nicotinamide D-ribonucleotide from 5-phospho-alpha-D-ribose 1-diphosphate and nicotinamide: step 1/1.</text>
</comment>
<reference evidence="12" key="2">
    <citation type="submission" date="2023-04" db="EMBL/GenBank/DDBJ databases">
        <authorList>
            <person name="Beletskiy A.V."/>
            <person name="Mardanov A.V."/>
            <person name="Ravin N.V."/>
        </authorList>
    </citation>
    <scope>NUCLEOTIDE SEQUENCE</scope>
    <source>
        <strain evidence="12">GKL-01</strain>
    </source>
</reference>
<evidence type="ECO:0000259" key="11">
    <source>
        <dbReference type="Pfam" id="PF18127"/>
    </source>
</evidence>
<dbReference type="SUPFAM" id="SSF51690">
    <property type="entry name" value="Nicotinate/Quinolinate PRTase C-terminal domain-like"/>
    <property type="match status" value="1"/>
</dbReference>
<organism evidence="12">
    <name type="scientific">Candidatus Thiocaldithrix dubininis</name>
    <dbReference type="NCBI Taxonomy" id="3080823"/>
    <lineage>
        <taxon>Bacteria</taxon>
        <taxon>Pseudomonadati</taxon>
        <taxon>Pseudomonadota</taxon>
        <taxon>Gammaproteobacteria</taxon>
        <taxon>Thiotrichales</taxon>
        <taxon>Thiotrichaceae</taxon>
        <taxon>Candidatus Thiocaldithrix</taxon>
    </lineage>
</organism>
<evidence type="ECO:0000256" key="8">
    <source>
        <dbReference type="ARBA" id="ARBA00047835"/>
    </source>
</evidence>
<dbReference type="InterPro" id="IPR036068">
    <property type="entry name" value="Nicotinate_pribotase-like_C"/>
</dbReference>
<evidence type="ECO:0000256" key="5">
    <source>
        <dbReference type="ARBA" id="ARBA00035007"/>
    </source>
</evidence>
<dbReference type="PANTHER" id="PTHR43816:SF1">
    <property type="entry name" value="NICOTINAMIDE PHOSPHORIBOSYLTRANSFERASE"/>
    <property type="match status" value="1"/>
</dbReference>
<dbReference type="PANTHER" id="PTHR43816">
    <property type="entry name" value="NICOTINAMIDE PHOSPHORIBOSYLTRANSFERASE"/>
    <property type="match status" value="1"/>
</dbReference>
<feature type="binding site" evidence="9">
    <location>
        <begin position="334"/>
        <end position="335"/>
    </location>
    <ligand>
        <name>beta-nicotinamide D-ribonucleotide</name>
        <dbReference type="ChEBI" id="CHEBI:14649"/>
    </ligand>
</feature>
<evidence type="ECO:0000313" key="12">
    <source>
        <dbReference type="EMBL" id="WGZ90908.1"/>
    </source>
</evidence>
<dbReference type="GO" id="GO:0016874">
    <property type="term" value="F:ligase activity"/>
    <property type="evidence" value="ECO:0007669"/>
    <property type="project" value="UniProtKB-KW"/>
</dbReference>
<dbReference type="Pfam" id="PF04095">
    <property type="entry name" value="NAPRTase"/>
    <property type="match status" value="1"/>
</dbReference>
<feature type="binding site" evidence="9">
    <location>
        <position position="202"/>
    </location>
    <ligand>
        <name>beta-nicotinamide D-ribonucleotide</name>
        <dbReference type="ChEBI" id="CHEBI:14649"/>
    </ligand>
</feature>
<dbReference type="InterPro" id="IPR041525">
    <property type="entry name" value="N/Namide_PRibTrfase"/>
</dbReference>
<evidence type="ECO:0000256" key="7">
    <source>
        <dbReference type="ARBA" id="ARBA00035036"/>
    </source>
</evidence>
<comment type="similarity">
    <text evidence="1">Belongs to the NAPRTase family.</text>
</comment>
<evidence type="ECO:0000256" key="6">
    <source>
        <dbReference type="ARBA" id="ARBA00035024"/>
    </source>
</evidence>
<evidence type="ECO:0000256" key="9">
    <source>
        <dbReference type="PIRSR" id="PIRSR005943-1"/>
    </source>
</evidence>
<evidence type="ECO:0000256" key="4">
    <source>
        <dbReference type="ARBA" id="ARBA00022679"/>
    </source>
</evidence>
<name>A0AA95H834_9GAMM</name>
<accession>A0AA95H834</accession>
<dbReference type="NCBIfam" id="NF006629">
    <property type="entry name" value="PRK09198.1"/>
    <property type="match status" value="1"/>
</dbReference>
<dbReference type="KEGG" id="tdu:QJT80_00215"/>
<feature type="binding site" evidence="9">
    <location>
        <position position="365"/>
    </location>
    <ligand>
        <name>beta-nicotinamide D-ribonucleotide</name>
        <dbReference type="ChEBI" id="CHEBI:14649"/>
    </ligand>
</feature>
<dbReference type="GO" id="GO:0009435">
    <property type="term" value="P:NAD+ biosynthetic process"/>
    <property type="evidence" value="ECO:0007669"/>
    <property type="project" value="InterPro"/>
</dbReference>
<dbReference type="CDD" id="cd01569">
    <property type="entry name" value="PBEF_like"/>
    <property type="match status" value="1"/>
</dbReference>
<feature type="binding site" evidence="9">
    <location>
        <position position="228"/>
    </location>
    <ligand>
        <name>diphosphate</name>
        <dbReference type="ChEBI" id="CHEBI:33019"/>
    </ligand>
</feature>
<dbReference type="Gene3D" id="3.20.20.70">
    <property type="entry name" value="Aldolase class I"/>
    <property type="match status" value="1"/>
</dbReference>
<feature type="domain" description="Nicotinamide phosphoribosyltransferase N-terminal" evidence="11">
    <location>
        <begin position="4"/>
        <end position="97"/>
    </location>
</feature>